<name>A0ABR2UCW2_9ROSI</name>
<evidence type="ECO:0000313" key="4">
    <source>
        <dbReference type="Proteomes" id="UP001396334"/>
    </source>
</evidence>
<dbReference type="SMART" id="SM00855">
    <property type="entry name" value="PGAM"/>
    <property type="match status" value="1"/>
</dbReference>
<sequence length="217" mass="24290">MNTSAAQFPYPWQRCKIIHLVRHGQAMHNVEGDRDRSALLSDHLFDAQLSPLGLQQVCKLRRDVHASGLLRRIDLVITSPLSRTMQTAMGVFGSEGQADGGYNDNFSAIPGDGLNYPQIMAVELCRDRMMDGEEDAMWNPDVRESKEEMAARMLLFMEWLWTRPEQEIVIVSHGIILQKILQVLGNDCHPTPKEGGSTALPPRDVPKLNASRGEVSN</sequence>
<evidence type="ECO:0008006" key="5">
    <source>
        <dbReference type="Google" id="ProtNLM"/>
    </source>
</evidence>
<feature type="region of interest" description="Disordered" evidence="2">
    <location>
        <begin position="192"/>
        <end position="217"/>
    </location>
</feature>
<dbReference type="PANTHER" id="PTHR48100">
    <property type="entry name" value="BROAD-SPECIFICITY PHOSPHATASE YOR283W-RELATED"/>
    <property type="match status" value="1"/>
</dbReference>
<comment type="caution">
    <text evidence="3">The sequence shown here is derived from an EMBL/GenBank/DDBJ whole genome shotgun (WGS) entry which is preliminary data.</text>
</comment>
<comment type="similarity">
    <text evidence="1">Belongs to the phosphoglycerate mutase family.</text>
</comment>
<dbReference type="SUPFAM" id="SSF53254">
    <property type="entry name" value="Phosphoglycerate mutase-like"/>
    <property type="match status" value="1"/>
</dbReference>
<accession>A0ABR2UCW2</accession>
<dbReference type="Proteomes" id="UP001396334">
    <property type="component" value="Unassembled WGS sequence"/>
</dbReference>
<dbReference type="PANTHER" id="PTHR48100:SF19">
    <property type="entry name" value="PHOSPHOGLYCERATE MUTASE FAMILY PROTEIN"/>
    <property type="match status" value="1"/>
</dbReference>
<dbReference type="Pfam" id="PF00300">
    <property type="entry name" value="His_Phos_1"/>
    <property type="match status" value="1"/>
</dbReference>
<protein>
    <recommendedName>
        <fullName evidence="5">Phosphoglycerate mutase-like protein</fullName>
    </recommendedName>
</protein>
<dbReference type="InterPro" id="IPR050275">
    <property type="entry name" value="PGM_Phosphatase"/>
</dbReference>
<evidence type="ECO:0000256" key="2">
    <source>
        <dbReference type="SAM" id="MobiDB-lite"/>
    </source>
</evidence>
<dbReference type="CDD" id="cd07067">
    <property type="entry name" value="HP_PGM_like"/>
    <property type="match status" value="1"/>
</dbReference>
<dbReference type="Gene3D" id="3.40.50.1240">
    <property type="entry name" value="Phosphoglycerate mutase-like"/>
    <property type="match status" value="1"/>
</dbReference>
<dbReference type="EMBL" id="JBBPBN010000001">
    <property type="protein sequence ID" value="KAK9047536.1"/>
    <property type="molecule type" value="Genomic_DNA"/>
</dbReference>
<dbReference type="InterPro" id="IPR001345">
    <property type="entry name" value="PG/BPGM_mutase_AS"/>
</dbReference>
<evidence type="ECO:0000256" key="1">
    <source>
        <dbReference type="ARBA" id="ARBA00038362"/>
    </source>
</evidence>
<gene>
    <name evidence="3" type="ORF">V6N11_053375</name>
</gene>
<dbReference type="InterPro" id="IPR029033">
    <property type="entry name" value="His_PPase_superfam"/>
</dbReference>
<dbReference type="InterPro" id="IPR013078">
    <property type="entry name" value="His_Pase_superF_clade-1"/>
</dbReference>
<reference evidence="3 4" key="1">
    <citation type="journal article" date="2024" name="G3 (Bethesda)">
        <title>Genome assembly of Hibiscus sabdariffa L. provides insights into metabolisms of medicinal natural products.</title>
        <authorList>
            <person name="Kim T."/>
        </authorList>
    </citation>
    <scope>NUCLEOTIDE SEQUENCE [LARGE SCALE GENOMIC DNA]</scope>
    <source>
        <strain evidence="3">TK-2024</strain>
        <tissue evidence="3">Old leaves</tissue>
    </source>
</reference>
<proteinExistence type="inferred from homology"/>
<keyword evidence="4" id="KW-1185">Reference proteome</keyword>
<evidence type="ECO:0000313" key="3">
    <source>
        <dbReference type="EMBL" id="KAK9047536.1"/>
    </source>
</evidence>
<organism evidence="3 4">
    <name type="scientific">Hibiscus sabdariffa</name>
    <name type="common">roselle</name>
    <dbReference type="NCBI Taxonomy" id="183260"/>
    <lineage>
        <taxon>Eukaryota</taxon>
        <taxon>Viridiplantae</taxon>
        <taxon>Streptophyta</taxon>
        <taxon>Embryophyta</taxon>
        <taxon>Tracheophyta</taxon>
        <taxon>Spermatophyta</taxon>
        <taxon>Magnoliopsida</taxon>
        <taxon>eudicotyledons</taxon>
        <taxon>Gunneridae</taxon>
        <taxon>Pentapetalae</taxon>
        <taxon>rosids</taxon>
        <taxon>malvids</taxon>
        <taxon>Malvales</taxon>
        <taxon>Malvaceae</taxon>
        <taxon>Malvoideae</taxon>
        <taxon>Hibiscus</taxon>
    </lineage>
</organism>
<dbReference type="PROSITE" id="PS00175">
    <property type="entry name" value="PG_MUTASE"/>
    <property type="match status" value="1"/>
</dbReference>